<feature type="domain" description="AAA" evidence="19">
    <location>
        <begin position="566"/>
        <end position="684"/>
    </location>
</feature>
<keyword evidence="9" id="KW-0547">Nucleotide-binding</keyword>
<feature type="domain" description="Polysaccharide chain length determinant N-terminal" evidence="18">
    <location>
        <begin position="23"/>
        <end position="111"/>
    </location>
</feature>
<evidence type="ECO:0000256" key="13">
    <source>
        <dbReference type="ARBA" id="ARBA00023136"/>
    </source>
</evidence>
<comment type="similarity">
    <text evidence="3">Belongs to the etk/wzc family.</text>
</comment>
<dbReference type="CDD" id="cd05387">
    <property type="entry name" value="BY-kinase"/>
    <property type="match status" value="1"/>
</dbReference>
<keyword evidence="5" id="KW-1003">Cell membrane</keyword>
<evidence type="ECO:0000256" key="16">
    <source>
        <dbReference type="SAM" id="Coils"/>
    </source>
</evidence>
<sequence length="757" mass="82954">MLRVNSGSRVAADSDFNGLQIVSNLLAVVRRRKWLIAAIAASIAGLSAFYALSATPLFIAEGQLLIDTQQSRSLDLGDGGGVSISADAGMIDSQVEILKSERIIKAVIKELKLVEAMKDRLAAQAANDKVPGFLKAIFPFWFQQAQLSDFELERRVIDGLKANIKVQRVGASFAILLSHKSPDGQRSADIVNQQAESYIVDQLESKYQATRRASVWLQDRIAELREQALAADRAVQDFKARNDIVDTGRGLVSDQQLSEVNTQLIQARAQVAESRARFERVQSIIKQGSALGASDEAVSDVLSNEIITRLRGQYLDAVKRAAEWTKRYGEDHVAVVNLRSEISGLQRAIFTELNRIAESYKSDFQIAKAREDSLSQSLKQLVAENKLSANKQVELRELESTAQSYRTLYDNFLERFMQTTQRLSFPMTEARMITSASRPLTPAEPKVGLIVAGGTVFGLALGLLAAFWRESMNRTIRSPAEVEQHLGLDCLGVLPKLAVSATASSAPSAASGNRTSAFESATGILRQVLTDPFSRYTETLRAVKVSADISILGRAKVIGITSTLPKEGKSTIAANFAQLIAHSGARALLVDMDLRNPSLTRRITPNVKSGLLELIVGRATMDEVSHLDPITGLRFVPSLVAGHIVHTNEILASAEMAATIEKFKEDADYVILDLPPVAPVVDVQACAHLVDCFVYVLEWGRTNRDLVGNILDNNPKMSEKVLGCLLNKADLAALRSLENYGGKYYYYQYHSRYGADT</sequence>
<comment type="similarity">
    <text evidence="2">Belongs to the CpsD/CapB family.</text>
</comment>
<evidence type="ECO:0000256" key="10">
    <source>
        <dbReference type="ARBA" id="ARBA00022777"/>
    </source>
</evidence>
<accession>A0A3L7AJ49</accession>
<evidence type="ECO:0000256" key="6">
    <source>
        <dbReference type="ARBA" id="ARBA00022519"/>
    </source>
</evidence>
<protein>
    <recommendedName>
        <fullName evidence="4">non-specific protein-tyrosine kinase</fullName>
        <ecNumber evidence="4">2.7.10.2</ecNumber>
    </recommendedName>
</protein>
<dbReference type="InterPro" id="IPR003856">
    <property type="entry name" value="LPS_length_determ_N"/>
</dbReference>
<evidence type="ECO:0000256" key="17">
    <source>
        <dbReference type="SAM" id="Phobius"/>
    </source>
</evidence>
<evidence type="ECO:0000256" key="2">
    <source>
        <dbReference type="ARBA" id="ARBA00007316"/>
    </source>
</evidence>
<keyword evidence="21" id="KW-1185">Reference proteome</keyword>
<keyword evidence="8 17" id="KW-0812">Transmembrane</keyword>
<keyword evidence="6" id="KW-0997">Cell inner membrane</keyword>
<comment type="caution">
    <text evidence="20">The sequence shown here is derived from an EMBL/GenBank/DDBJ whole genome shotgun (WGS) entry which is preliminary data.</text>
</comment>
<keyword evidence="7" id="KW-0808">Transferase</keyword>
<keyword evidence="12 17" id="KW-1133">Transmembrane helix</keyword>
<dbReference type="Pfam" id="PF02706">
    <property type="entry name" value="Wzz"/>
    <property type="match status" value="1"/>
</dbReference>
<evidence type="ECO:0000313" key="21">
    <source>
        <dbReference type="Proteomes" id="UP000269692"/>
    </source>
</evidence>
<dbReference type="SUPFAM" id="SSF52540">
    <property type="entry name" value="P-loop containing nucleoside triphosphate hydrolases"/>
    <property type="match status" value="1"/>
</dbReference>
<evidence type="ECO:0000256" key="9">
    <source>
        <dbReference type="ARBA" id="ARBA00022741"/>
    </source>
</evidence>
<comment type="subcellular location">
    <subcellularLocation>
        <location evidence="1">Cell inner membrane</location>
        <topology evidence="1">Multi-pass membrane protein</topology>
    </subcellularLocation>
</comment>
<keyword evidence="11" id="KW-0067">ATP-binding</keyword>
<dbReference type="InterPro" id="IPR025669">
    <property type="entry name" value="AAA_dom"/>
</dbReference>
<dbReference type="EMBL" id="RCTF01000003">
    <property type="protein sequence ID" value="RLP80536.1"/>
    <property type="molecule type" value="Genomic_DNA"/>
</dbReference>
<keyword evidence="10" id="KW-0418">Kinase</keyword>
<dbReference type="GO" id="GO:0004713">
    <property type="term" value="F:protein tyrosine kinase activity"/>
    <property type="evidence" value="ECO:0007669"/>
    <property type="project" value="TreeGrafter"/>
</dbReference>
<keyword evidence="16" id="KW-0175">Coiled coil</keyword>
<gene>
    <name evidence="20" type="ORF">D9R14_05665</name>
</gene>
<reference evidence="20 21" key="1">
    <citation type="submission" date="2018-10" db="EMBL/GenBank/DDBJ databases">
        <title>Xanthobacter tagetidis genome sequencing and assembly.</title>
        <authorList>
            <person name="Maclea K.S."/>
            <person name="Goen A.E."/>
            <person name="Fatima S.A."/>
        </authorList>
    </citation>
    <scope>NUCLEOTIDE SEQUENCE [LARGE SCALE GENOMIC DNA]</scope>
    <source>
        <strain evidence="20 21">ATCC 700314</strain>
    </source>
</reference>
<evidence type="ECO:0000259" key="18">
    <source>
        <dbReference type="Pfam" id="PF02706"/>
    </source>
</evidence>
<evidence type="ECO:0000256" key="11">
    <source>
        <dbReference type="ARBA" id="ARBA00022840"/>
    </source>
</evidence>
<dbReference type="Proteomes" id="UP000269692">
    <property type="component" value="Unassembled WGS sequence"/>
</dbReference>
<evidence type="ECO:0000256" key="5">
    <source>
        <dbReference type="ARBA" id="ARBA00022475"/>
    </source>
</evidence>
<feature type="coiled-coil region" evidence="16">
    <location>
        <begin position="221"/>
        <end position="277"/>
    </location>
</feature>
<dbReference type="AlphaFoldDB" id="A0A3L7AJ49"/>
<dbReference type="Pfam" id="PF13614">
    <property type="entry name" value="AAA_31"/>
    <property type="match status" value="1"/>
</dbReference>
<dbReference type="PANTHER" id="PTHR32309">
    <property type="entry name" value="TYROSINE-PROTEIN KINASE"/>
    <property type="match status" value="1"/>
</dbReference>
<dbReference type="OrthoDB" id="230260at2"/>
<evidence type="ECO:0000256" key="15">
    <source>
        <dbReference type="ARBA" id="ARBA00051245"/>
    </source>
</evidence>
<evidence type="ECO:0000259" key="19">
    <source>
        <dbReference type="Pfam" id="PF13614"/>
    </source>
</evidence>
<comment type="catalytic activity">
    <reaction evidence="15">
        <text>L-tyrosyl-[protein] + ATP = O-phospho-L-tyrosyl-[protein] + ADP + H(+)</text>
        <dbReference type="Rhea" id="RHEA:10596"/>
        <dbReference type="Rhea" id="RHEA-COMP:10136"/>
        <dbReference type="Rhea" id="RHEA-COMP:20101"/>
        <dbReference type="ChEBI" id="CHEBI:15378"/>
        <dbReference type="ChEBI" id="CHEBI:30616"/>
        <dbReference type="ChEBI" id="CHEBI:46858"/>
        <dbReference type="ChEBI" id="CHEBI:61978"/>
        <dbReference type="ChEBI" id="CHEBI:456216"/>
        <dbReference type="EC" id="2.7.10.2"/>
    </reaction>
</comment>
<feature type="transmembrane region" description="Helical" evidence="17">
    <location>
        <begin position="34"/>
        <end position="59"/>
    </location>
</feature>
<dbReference type="GO" id="GO:0005886">
    <property type="term" value="C:plasma membrane"/>
    <property type="evidence" value="ECO:0007669"/>
    <property type="project" value="UniProtKB-SubCell"/>
</dbReference>
<dbReference type="EC" id="2.7.10.2" evidence="4"/>
<organism evidence="20 21">
    <name type="scientific">Xanthobacter tagetidis</name>
    <dbReference type="NCBI Taxonomy" id="60216"/>
    <lineage>
        <taxon>Bacteria</taxon>
        <taxon>Pseudomonadati</taxon>
        <taxon>Pseudomonadota</taxon>
        <taxon>Alphaproteobacteria</taxon>
        <taxon>Hyphomicrobiales</taxon>
        <taxon>Xanthobacteraceae</taxon>
        <taxon>Xanthobacter</taxon>
    </lineage>
</organism>
<dbReference type="InterPro" id="IPR050445">
    <property type="entry name" value="Bact_polysacc_biosynth/exp"/>
</dbReference>
<keyword evidence="14" id="KW-0829">Tyrosine-protein kinase</keyword>
<evidence type="ECO:0000256" key="8">
    <source>
        <dbReference type="ARBA" id="ARBA00022692"/>
    </source>
</evidence>
<dbReference type="NCBIfam" id="TIGR01005">
    <property type="entry name" value="eps_transp_fam"/>
    <property type="match status" value="1"/>
</dbReference>
<feature type="transmembrane region" description="Helical" evidence="17">
    <location>
        <begin position="447"/>
        <end position="468"/>
    </location>
</feature>
<keyword evidence="13 17" id="KW-0472">Membrane</keyword>
<evidence type="ECO:0000313" key="20">
    <source>
        <dbReference type="EMBL" id="RLP80536.1"/>
    </source>
</evidence>
<evidence type="ECO:0000256" key="4">
    <source>
        <dbReference type="ARBA" id="ARBA00011903"/>
    </source>
</evidence>
<evidence type="ECO:0000256" key="3">
    <source>
        <dbReference type="ARBA" id="ARBA00008883"/>
    </source>
</evidence>
<dbReference type="InterPro" id="IPR005700">
    <property type="entry name" value="EPS_ExoP-like"/>
</dbReference>
<evidence type="ECO:0000256" key="7">
    <source>
        <dbReference type="ARBA" id="ARBA00022679"/>
    </source>
</evidence>
<evidence type="ECO:0000256" key="12">
    <source>
        <dbReference type="ARBA" id="ARBA00022989"/>
    </source>
</evidence>
<dbReference type="Gene3D" id="3.40.50.300">
    <property type="entry name" value="P-loop containing nucleotide triphosphate hydrolases"/>
    <property type="match status" value="1"/>
</dbReference>
<evidence type="ECO:0000256" key="1">
    <source>
        <dbReference type="ARBA" id="ARBA00004429"/>
    </source>
</evidence>
<dbReference type="InterPro" id="IPR027417">
    <property type="entry name" value="P-loop_NTPase"/>
</dbReference>
<evidence type="ECO:0000256" key="14">
    <source>
        <dbReference type="ARBA" id="ARBA00023137"/>
    </source>
</evidence>
<proteinExistence type="inferred from homology"/>
<dbReference type="InterPro" id="IPR005702">
    <property type="entry name" value="Wzc-like_C"/>
</dbReference>
<dbReference type="PANTHER" id="PTHR32309:SF13">
    <property type="entry name" value="FERRIC ENTEROBACTIN TRANSPORT PROTEIN FEPE"/>
    <property type="match status" value="1"/>
</dbReference>
<name>A0A3L7AJ49_9HYPH</name>
<dbReference type="RefSeq" id="WP_121622329.1">
    <property type="nucleotide sequence ID" value="NZ_JACIIW010000006.1"/>
</dbReference>